<reference evidence="1 2" key="1">
    <citation type="submission" date="2017-08" db="EMBL/GenBank/DDBJ databases">
        <title>Infants hospitalized years apart are colonized by the same room-sourced microbial strains.</title>
        <authorList>
            <person name="Brooks B."/>
            <person name="Olm M.R."/>
            <person name="Firek B.A."/>
            <person name="Baker R."/>
            <person name="Thomas B.C."/>
            <person name="Morowitz M.J."/>
            <person name="Banfield J.F."/>
        </authorList>
    </citation>
    <scope>NUCLEOTIDE SEQUENCE [LARGE SCALE GENOMIC DNA]</scope>
    <source>
        <strain evidence="1">S2_005_001_R1_22</strain>
    </source>
</reference>
<dbReference type="Proteomes" id="UP000249229">
    <property type="component" value="Unassembled WGS sequence"/>
</dbReference>
<dbReference type="AlphaFoldDB" id="A0A2W5R685"/>
<sequence length="178" mass="19494">MEMILHHQNIMLALREEMGWPSFRPANDCISWASGQEMCFDVGNELARVAQMAGRDVIYTGWASARAKDPTSVAIAYREMLTIDIVDGLVPFAASDRSPIILVSTHADEFFAIDRRGSLARVAGKPKGIGKGKALAMKRIQAAASMMGDELLANNRFVPPGADWIEPETPFEAVVRFG</sequence>
<accession>A0A2W5R685</accession>
<organism evidence="1 2">
    <name type="scientific">Sphingomonas taxi</name>
    <dbReference type="NCBI Taxonomy" id="1549858"/>
    <lineage>
        <taxon>Bacteria</taxon>
        <taxon>Pseudomonadati</taxon>
        <taxon>Pseudomonadota</taxon>
        <taxon>Alphaproteobacteria</taxon>
        <taxon>Sphingomonadales</taxon>
        <taxon>Sphingomonadaceae</taxon>
        <taxon>Sphingomonas</taxon>
    </lineage>
</organism>
<evidence type="ECO:0000313" key="2">
    <source>
        <dbReference type="Proteomes" id="UP000249229"/>
    </source>
</evidence>
<proteinExistence type="predicted"/>
<comment type="caution">
    <text evidence="1">The sequence shown here is derived from an EMBL/GenBank/DDBJ whole genome shotgun (WGS) entry which is preliminary data.</text>
</comment>
<name>A0A2W5R685_9SPHN</name>
<protein>
    <submittedName>
        <fullName evidence="1">Uncharacterized protein</fullName>
    </submittedName>
</protein>
<evidence type="ECO:0000313" key="1">
    <source>
        <dbReference type="EMBL" id="PZQ58880.1"/>
    </source>
</evidence>
<dbReference type="EMBL" id="QFQI01000012">
    <property type="protein sequence ID" value="PZQ58880.1"/>
    <property type="molecule type" value="Genomic_DNA"/>
</dbReference>
<gene>
    <name evidence="1" type="ORF">DI544_12775</name>
</gene>